<dbReference type="EMBL" id="ML120388">
    <property type="protein sequence ID" value="RPA99296.1"/>
    <property type="molecule type" value="Genomic_DNA"/>
</dbReference>
<proteinExistence type="predicted"/>
<name>A0A3N4JM95_9PEZI</name>
<evidence type="ECO:0000313" key="3">
    <source>
        <dbReference type="Proteomes" id="UP000276215"/>
    </source>
</evidence>
<keyword evidence="3" id="KW-1185">Reference proteome</keyword>
<feature type="region of interest" description="Disordered" evidence="1">
    <location>
        <begin position="52"/>
        <end position="83"/>
    </location>
</feature>
<protein>
    <submittedName>
        <fullName evidence="2">Uncharacterized protein</fullName>
    </submittedName>
</protein>
<gene>
    <name evidence="2" type="ORF">L873DRAFT_915529</name>
</gene>
<organism evidence="2 3">
    <name type="scientific">Choiromyces venosus 120613-1</name>
    <dbReference type="NCBI Taxonomy" id="1336337"/>
    <lineage>
        <taxon>Eukaryota</taxon>
        <taxon>Fungi</taxon>
        <taxon>Dikarya</taxon>
        <taxon>Ascomycota</taxon>
        <taxon>Pezizomycotina</taxon>
        <taxon>Pezizomycetes</taxon>
        <taxon>Pezizales</taxon>
        <taxon>Tuberaceae</taxon>
        <taxon>Choiromyces</taxon>
    </lineage>
</organism>
<dbReference type="Proteomes" id="UP000276215">
    <property type="component" value="Unassembled WGS sequence"/>
</dbReference>
<dbReference type="AlphaFoldDB" id="A0A3N4JM95"/>
<evidence type="ECO:0000313" key="2">
    <source>
        <dbReference type="EMBL" id="RPA99296.1"/>
    </source>
</evidence>
<evidence type="ECO:0000256" key="1">
    <source>
        <dbReference type="SAM" id="MobiDB-lite"/>
    </source>
</evidence>
<reference evidence="2 3" key="1">
    <citation type="journal article" date="2018" name="Nat. Ecol. Evol.">
        <title>Pezizomycetes genomes reveal the molecular basis of ectomycorrhizal truffle lifestyle.</title>
        <authorList>
            <person name="Murat C."/>
            <person name="Payen T."/>
            <person name="Noel B."/>
            <person name="Kuo A."/>
            <person name="Morin E."/>
            <person name="Chen J."/>
            <person name="Kohler A."/>
            <person name="Krizsan K."/>
            <person name="Balestrini R."/>
            <person name="Da Silva C."/>
            <person name="Montanini B."/>
            <person name="Hainaut M."/>
            <person name="Levati E."/>
            <person name="Barry K.W."/>
            <person name="Belfiori B."/>
            <person name="Cichocki N."/>
            <person name="Clum A."/>
            <person name="Dockter R.B."/>
            <person name="Fauchery L."/>
            <person name="Guy J."/>
            <person name="Iotti M."/>
            <person name="Le Tacon F."/>
            <person name="Lindquist E.A."/>
            <person name="Lipzen A."/>
            <person name="Malagnac F."/>
            <person name="Mello A."/>
            <person name="Molinier V."/>
            <person name="Miyauchi S."/>
            <person name="Poulain J."/>
            <person name="Riccioni C."/>
            <person name="Rubini A."/>
            <person name="Sitrit Y."/>
            <person name="Splivallo R."/>
            <person name="Traeger S."/>
            <person name="Wang M."/>
            <person name="Zifcakova L."/>
            <person name="Wipf D."/>
            <person name="Zambonelli A."/>
            <person name="Paolocci F."/>
            <person name="Nowrousian M."/>
            <person name="Ottonello S."/>
            <person name="Baldrian P."/>
            <person name="Spatafora J.W."/>
            <person name="Henrissat B."/>
            <person name="Nagy L.G."/>
            <person name="Aury J.M."/>
            <person name="Wincker P."/>
            <person name="Grigoriev I.V."/>
            <person name="Bonfante P."/>
            <person name="Martin F.M."/>
        </authorList>
    </citation>
    <scope>NUCLEOTIDE SEQUENCE [LARGE SCALE GENOMIC DNA]</scope>
    <source>
        <strain evidence="2 3">120613-1</strain>
    </source>
</reference>
<accession>A0A3N4JM95</accession>
<sequence>MRSGPRPALISLVPRSACMLRISALEIMSTTSTITSATACIIVPLELLPRNLSSQPRAPPPRHSLYHTPSATNATTTTLSSIPGIPHGPHVFPPYLYSYLNRE</sequence>
<feature type="compositionally biased region" description="Low complexity" evidence="1">
    <location>
        <begin position="68"/>
        <end position="81"/>
    </location>
</feature>